<dbReference type="GO" id="GO:0016758">
    <property type="term" value="F:hexosyltransferase activity"/>
    <property type="evidence" value="ECO:0007669"/>
    <property type="project" value="UniProtKB-ARBA"/>
</dbReference>
<protein>
    <submittedName>
        <fullName evidence="2">Glycosyl transferase family 2</fullName>
    </submittedName>
</protein>
<sequence length="328" mass="36811">MSEGESAFVGNKAQRRVTILLSVFNGQAFLPQMLFSLAEQKGVEWQLLWHDDGSSDQSVQLLKDFASRYPGRVSSGQSSGQKLGIARAYMALLREASVYSPFMAFADQDDVWLPFKLYKAVQALTSITHEKCALYCSRQILVDTSLNYLGLSPEIKKYAPFPFALTHNMATGCTVVFNQSTAKLLAFLPNPPEETFHDWWVFLCVNAVGGIVFADEGADILYRQHARNVVGTTPSFLKRASRAFKRGPQKFIKTLKANVEALLQAEDLLPAPTLSCLYDLQAVLASGRLVRYIGFLRAHFSTFRRQNIVETLVLYLWFIANAFSRQKL</sequence>
<feature type="domain" description="Glycosyltransferase 2-like" evidence="1">
    <location>
        <begin position="19"/>
        <end position="126"/>
    </location>
</feature>
<dbReference type="Proteomes" id="UP000516349">
    <property type="component" value="Chromosome"/>
</dbReference>
<accession>A0A7H1NPM5</accession>
<dbReference type="EMBL" id="CP060244">
    <property type="protein sequence ID" value="QNT77735.1"/>
    <property type="molecule type" value="Genomic_DNA"/>
</dbReference>
<dbReference type="InterPro" id="IPR029044">
    <property type="entry name" value="Nucleotide-diphossugar_trans"/>
</dbReference>
<proteinExistence type="predicted"/>
<dbReference type="PANTHER" id="PTHR22916">
    <property type="entry name" value="GLYCOSYLTRANSFERASE"/>
    <property type="match status" value="1"/>
</dbReference>
<dbReference type="InterPro" id="IPR001173">
    <property type="entry name" value="Glyco_trans_2-like"/>
</dbReference>
<name>A0A7H1NPM5_9PROT</name>
<dbReference type="PANTHER" id="PTHR22916:SF3">
    <property type="entry name" value="UDP-GLCNAC:BETAGAL BETA-1,3-N-ACETYLGLUCOSAMINYLTRANSFERASE-LIKE PROTEIN 1"/>
    <property type="match status" value="1"/>
</dbReference>
<dbReference type="Pfam" id="PF00535">
    <property type="entry name" value="Glycos_transf_2"/>
    <property type="match status" value="1"/>
</dbReference>
<gene>
    <name evidence="2" type="ORF">JGUZn3_04860</name>
</gene>
<dbReference type="AlphaFoldDB" id="A0A7H1NPM5"/>
<evidence type="ECO:0000259" key="1">
    <source>
        <dbReference type="Pfam" id="PF00535"/>
    </source>
</evidence>
<evidence type="ECO:0000313" key="3">
    <source>
        <dbReference type="Proteomes" id="UP000516349"/>
    </source>
</evidence>
<dbReference type="SUPFAM" id="SSF53448">
    <property type="entry name" value="Nucleotide-diphospho-sugar transferases"/>
    <property type="match status" value="1"/>
</dbReference>
<keyword evidence="2" id="KW-0808">Transferase</keyword>
<reference evidence="2 3" key="1">
    <citation type="submission" date="2020-08" db="EMBL/GenBank/DDBJ databases">
        <title>Complete genome sequence of Entomobacter blattae G55GP.</title>
        <authorList>
            <person name="Poehlein A."/>
            <person name="Guzman J."/>
            <person name="Daniel R."/>
            <person name="Vilcinskas A."/>
        </authorList>
    </citation>
    <scope>NUCLEOTIDE SEQUENCE [LARGE SCALE GENOMIC DNA]</scope>
    <source>
        <strain evidence="2 3">G55GP</strain>
    </source>
</reference>
<organism evidence="2 3">
    <name type="scientific">Entomobacter blattae</name>
    <dbReference type="NCBI Taxonomy" id="2762277"/>
    <lineage>
        <taxon>Bacteria</taxon>
        <taxon>Pseudomonadati</taxon>
        <taxon>Pseudomonadota</taxon>
        <taxon>Alphaproteobacteria</taxon>
        <taxon>Acetobacterales</taxon>
        <taxon>Acetobacteraceae</taxon>
        <taxon>Entomobacter</taxon>
    </lineage>
</organism>
<dbReference type="Gene3D" id="3.90.550.10">
    <property type="entry name" value="Spore Coat Polysaccharide Biosynthesis Protein SpsA, Chain A"/>
    <property type="match status" value="1"/>
</dbReference>
<keyword evidence="3" id="KW-1185">Reference proteome</keyword>
<evidence type="ECO:0000313" key="2">
    <source>
        <dbReference type="EMBL" id="QNT77735.1"/>
    </source>
</evidence>
<dbReference type="KEGG" id="ebla:JGUZn3_04860"/>